<evidence type="ECO:0000259" key="5">
    <source>
        <dbReference type="Pfam" id="PF02874"/>
    </source>
</evidence>
<evidence type="ECO:0000256" key="4">
    <source>
        <dbReference type="ARBA" id="ARBA00023065"/>
    </source>
</evidence>
<dbReference type="GO" id="GO:0046933">
    <property type="term" value="F:proton-transporting ATP synthase activity, rotational mechanism"/>
    <property type="evidence" value="ECO:0007669"/>
    <property type="project" value="InterPro"/>
</dbReference>
<dbReference type="GO" id="GO:0005524">
    <property type="term" value="F:ATP binding"/>
    <property type="evidence" value="ECO:0007669"/>
    <property type="project" value="UniProtKB-KW"/>
</dbReference>
<dbReference type="PANTHER" id="PTHR48082">
    <property type="entry name" value="ATP SYNTHASE SUBUNIT ALPHA, MITOCHONDRIAL"/>
    <property type="match status" value="1"/>
</dbReference>
<dbReference type="SUPFAM" id="SSF50615">
    <property type="entry name" value="N-terminal domain of alpha and beta subunits of F1 ATP synthase"/>
    <property type="match status" value="1"/>
</dbReference>
<evidence type="ECO:0000256" key="2">
    <source>
        <dbReference type="ARBA" id="ARBA00022448"/>
    </source>
</evidence>
<dbReference type="Proteomes" id="UP001153076">
    <property type="component" value="Unassembled WGS sequence"/>
</dbReference>
<dbReference type="InterPro" id="IPR005294">
    <property type="entry name" value="ATP_synth_F1_asu"/>
</dbReference>
<organism evidence="6 7">
    <name type="scientific">Carnegiea gigantea</name>
    <dbReference type="NCBI Taxonomy" id="171969"/>
    <lineage>
        <taxon>Eukaryota</taxon>
        <taxon>Viridiplantae</taxon>
        <taxon>Streptophyta</taxon>
        <taxon>Embryophyta</taxon>
        <taxon>Tracheophyta</taxon>
        <taxon>Spermatophyta</taxon>
        <taxon>Magnoliopsida</taxon>
        <taxon>eudicotyledons</taxon>
        <taxon>Gunneridae</taxon>
        <taxon>Pentapetalae</taxon>
        <taxon>Caryophyllales</taxon>
        <taxon>Cactineae</taxon>
        <taxon>Cactaceae</taxon>
        <taxon>Cactoideae</taxon>
        <taxon>Echinocereeae</taxon>
        <taxon>Carnegiea</taxon>
    </lineage>
</organism>
<comment type="caution">
    <text evidence="6">The sequence shown here is derived from an EMBL/GenBank/DDBJ whole genome shotgun (WGS) entry which is preliminary data.</text>
</comment>
<keyword evidence="3" id="KW-0375">Hydrogen ion transport</keyword>
<dbReference type="InterPro" id="IPR027417">
    <property type="entry name" value="P-loop_NTPase"/>
</dbReference>
<dbReference type="InterPro" id="IPR004100">
    <property type="entry name" value="ATPase_F1/V1/A1_a/bsu_N"/>
</dbReference>
<feature type="domain" description="ATPase F1/V1/A1 complex alpha/beta subunit N-terminal" evidence="5">
    <location>
        <begin position="73"/>
        <end position="108"/>
    </location>
</feature>
<evidence type="ECO:0000313" key="7">
    <source>
        <dbReference type="Proteomes" id="UP001153076"/>
    </source>
</evidence>
<comment type="similarity">
    <text evidence="1">Belongs to the ATPase alpha/beta chains family.</text>
</comment>
<accession>A0A9Q1JGW0</accession>
<dbReference type="InterPro" id="IPR023366">
    <property type="entry name" value="ATP_synth_asu-like_sf"/>
</dbReference>
<dbReference type="EMBL" id="JAKOGI010002467">
    <property type="protein sequence ID" value="KAJ8421939.1"/>
    <property type="molecule type" value="Genomic_DNA"/>
</dbReference>
<keyword evidence="4" id="KW-0406">Ion transport</keyword>
<dbReference type="GO" id="GO:0043531">
    <property type="term" value="F:ADP binding"/>
    <property type="evidence" value="ECO:0007669"/>
    <property type="project" value="TreeGrafter"/>
</dbReference>
<dbReference type="InterPro" id="IPR036121">
    <property type="entry name" value="ATPase_F1/V1/A1_a/bsu_N_sf"/>
</dbReference>
<evidence type="ECO:0000256" key="3">
    <source>
        <dbReference type="ARBA" id="ARBA00022781"/>
    </source>
</evidence>
<name>A0A9Q1JGW0_9CARY</name>
<dbReference type="Pfam" id="PF02874">
    <property type="entry name" value="ATP-synt_ab_N"/>
    <property type="match status" value="1"/>
</dbReference>
<dbReference type="Gene3D" id="3.40.50.300">
    <property type="entry name" value="P-loop containing nucleotide triphosphate hydrolases"/>
    <property type="match status" value="1"/>
</dbReference>
<dbReference type="SUPFAM" id="SSF52540">
    <property type="entry name" value="P-loop containing nucleoside triphosphate hydrolases"/>
    <property type="match status" value="1"/>
</dbReference>
<sequence>MKPFILNNKERLIKSDNRSSNKPDFELVELFINSIKKDSWQPFKQMKLAILSVNVLNNISEKSKLSILVPIRRGTIGIALNLESNNVGVVLMGDNLIILQGSSVKATGRITATPVSEAYLGRVRNALVKPTSGRGEISTSESWLIFSPTPGIISRRSVYEPLQIGLIAIDLMISIGREFIIGDRHMGKIAVATDTILNQQGQNAIGSKAYNAGSYYLPGKSSNGIHYCGSRNGGFPRYITVPCPLYRGGAG</sequence>
<dbReference type="OrthoDB" id="991397at2759"/>
<dbReference type="Gene3D" id="2.40.30.20">
    <property type="match status" value="1"/>
</dbReference>
<proteinExistence type="inferred from homology"/>
<dbReference type="PANTHER" id="PTHR48082:SF2">
    <property type="entry name" value="ATP SYNTHASE SUBUNIT ALPHA, MITOCHONDRIAL"/>
    <property type="match status" value="1"/>
</dbReference>
<keyword evidence="7" id="KW-1185">Reference proteome</keyword>
<reference evidence="6" key="1">
    <citation type="submission" date="2022-04" db="EMBL/GenBank/DDBJ databases">
        <title>Carnegiea gigantea Genome sequencing and assembly v2.</title>
        <authorList>
            <person name="Copetti D."/>
            <person name="Sanderson M.J."/>
            <person name="Burquez A."/>
            <person name="Wojciechowski M.F."/>
        </authorList>
    </citation>
    <scope>NUCLEOTIDE SEQUENCE</scope>
    <source>
        <strain evidence="6">SGP5-SGP5p</strain>
        <tissue evidence="6">Aerial part</tissue>
    </source>
</reference>
<dbReference type="AlphaFoldDB" id="A0A9Q1JGW0"/>
<evidence type="ECO:0000256" key="1">
    <source>
        <dbReference type="ARBA" id="ARBA00008936"/>
    </source>
</evidence>
<evidence type="ECO:0000313" key="6">
    <source>
        <dbReference type="EMBL" id="KAJ8421939.1"/>
    </source>
</evidence>
<keyword evidence="2" id="KW-0813">Transport</keyword>
<gene>
    <name evidence="6" type="ORF">Cgig2_025504</name>
</gene>
<protein>
    <recommendedName>
        <fullName evidence="5">ATPase F1/V1/A1 complex alpha/beta subunit N-terminal domain-containing protein</fullName>
    </recommendedName>
</protein>
<dbReference type="GO" id="GO:0045259">
    <property type="term" value="C:proton-transporting ATP synthase complex"/>
    <property type="evidence" value="ECO:0007669"/>
    <property type="project" value="InterPro"/>
</dbReference>